<sequence>MIFLHLGRLNLPRTVLKKLFQMFPDMRCVKCSHMKEKLNSLLQWLEASNNFYLNESVEIFETNESGRGAHLCSGRLKTNDLITSVPSSHQLNFHTVIYHIAKFNTNIVIQGVTPLTSDSRTNEDFDPLVENVDPRYKAYSVFDAKLLLSMSSFQLLSLYILAEWKLLPLWGNGNFHSFWEPFFDVLPTRADLRSIPARWLNEYPPVNVSLINLLPQSCYENSLRISKLLNDDWRCISPILEQWKEMFNESSSPSLADLYQEFIQIYFIINSRCLYMELPLKTNPEDNLTMVPFVDFLNHAPLTETYCYPRIDRMKRNTYGIGSFSIRCGPHEYVQKGEEIFLNYGAHSNDFLINEYGFVLDENRWNCIDISTEVKSMIQIPAHKRFLMENDYWGDYTITHEEISFRVLVALALCSSNDIRKVEKFMMGFLPDDVFKPHLDNLLRIILENVTAKTKEKIESILELNDVDAFCQQNVLKIYKGYLCILSHHLGQA</sequence>
<dbReference type="STRING" id="4955.A0A1G4MJW5"/>
<dbReference type="InterPro" id="IPR016852">
    <property type="entry name" value="SET_MeTrfase"/>
</dbReference>
<evidence type="ECO:0000259" key="4">
    <source>
        <dbReference type="PROSITE" id="PS50280"/>
    </source>
</evidence>
<dbReference type="Gene3D" id="3.90.1410.10">
    <property type="entry name" value="set domain protein methyltransferase, domain 1"/>
    <property type="match status" value="1"/>
</dbReference>
<dbReference type="PROSITE" id="PS50280">
    <property type="entry name" value="SET"/>
    <property type="match status" value="1"/>
</dbReference>
<gene>
    <name evidence="5" type="ORF">LAFE_0H06040G</name>
</gene>
<reference evidence="5 6" key="1">
    <citation type="submission" date="2016-03" db="EMBL/GenBank/DDBJ databases">
        <authorList>
            <person name="Devillers H."/>
        </authorList>
    </citation>
    <scope>NUCLEOTIDE SEQUENCE [LARGE SCALE GENOMIC DNA]</scope>
    <source>
        <strain evidence="5">CBS 6772</strain>
    </source>
</reference>
<dbReference type="SUPFAM" id="SSF82199">
    <property type="entry name" value="SET domain"/>
    <property type="match status" value="1"/>
</dbReference>
<dbReference type="InterPro" id="IPR046341">
    <property type="entry name" value="SET_dom_sf"/>
</dbReference>
<dbReference type="AlphaFoldDB" id="A0A1G4MJW5"/>
<dbReference type="OMA" id="YWGDYTI"/>
<evidence type="ECO:0000313" key="6">
    <source>
        <dbReference type="Proteomes" id="UP000190831"/>
    </source>
</evidence>
<keyword evidence="1" id="KW-0489">Methyltransferase</keyword>
<dbReference type="OrthoDB" id="341421at2759"/>
<dbReference type="GO" id="GO:0016279">
    <property type="term" value="F:protein-lysine N-methyltransferase activity"/>
    <property type="evidence" value="ECO:0007669"/>
    <property type="project" value="TreeGrafter"/>
</dbReference>
<dbReference type="PANTHER" id="PTHR13271:SF47">
    <property type="entry name" value="ACTIN-HISTIDINE N-METHYLTRANSFERASE"/>
    <property type="match status" value="1"/>
</dbReference>
<name>A0A1G4MJW5_LACFM</name>
<dbReference type="InterPro" id="IPR001214">
    <property type="entry name" value="SET_dom"/>
</dbReference>
<keyword evidence="3" id="KW-0949">S-adenosyl-L-methionine</keyword>
<protein>
    <submittedName>
        <fullName evidence="5">LAFE_0H06040g1_1</fullName>
    </submittedName>
</protein>
<evidence type="ECO:0000256" key="3">
    <source>
        <dbReference type="ARBA" id="ARBA00022691"/>
    </source>
</evidence>
<organism evidence="5 6">
    <name type="scientific">Lachancea fermentati</name>
    <name type="common">Zygosaccharomyces fermentati</name>
    <dbReference type="NCBI Taxonomy" id="4955"/>
    <lineage>
        <taxon>Eukaryota</taxon>
        <taxon>Fungi</taxon>
        <taxon>Dikarya</taxon>
        <taxon>Ascomycota</taxon>
        <taxon>Saccharomycotina</taxon>
        <taxon>Saccharomycetes</taxon>
        <taxon>Saccharomycetales</taxon>
        <taxon>Saccharomycetaceae</taxon>
        <taxon>Lachancea</taxon>
    </lineage>
</organism>
<dbReference type="PANTHER" id="PTHR13271">
    <property type="entry name" value="UNCHARACTERIZED PUTATIVE METHYLTRANSFERASE"/>
    <property type="match status" value="1"/>
</dbReference>
<dbReference type="InterPro" id="IPR050600">
    <property type="entry name" value="SETD3_SETD6_MTase"/>
</dbReference>
<accession>A0A1G4MJW5</accession>
<evidence type="ECO:0000256" key="1">
    <source>
        <dbReference type="ARBA" id="ARBA00022603"/>
    </source>
</evidence>
<proteinExistence type="predicted"/>
<evidence type="ECO:0000256" key="2">
    <source>
        <dbReference type="ARBA" id="ARBA00022679"/>
    </source>
</evidence>
<dbReference type="GO" id="GO:0032259">
    <property type="term" value="P:methylation"/>
    <property type="evidence" value="ECO:0007669"/>
    <property type="project" value="UniProtKB-KW"/>
</dbReference>
<feature type="domain" description="SET" evidence="4">
    <location>
        <begin position="55"/>
        <end position="345"/>
    </location>
</feature>
<evidence type="ECO:0000313" key="5">
    <source>
        <dbReference type="EMBL" id="SCW04105.1"/>
    </source>
</evidence>
<dbReference type="Proteomes" id="UP000190831">
    <property type="component" value="Chromosome H"/>
</dbReference>
<dbReference type="EMBL" id="LT598491">
    <property type="protein sequence ID" value="SCW04105.1"/>
    <property type="molecule type" value="Genomic_DNA"/>
</dbReference>
<dbReference type="PIRSF" id="PIRSF027158">
    <property type="entry name" value="Lys_MTase_YDR198C_prd"/>
    <property type="match status" value="1"/>
</dbReference>
<keyword evidence="2" id="KW-0808">Transferase</keyword>
<keyword evidence="6" id="KW-1185">Reference proteome</keyword>